<evidence type="ECO:0000256" key="2">
    <source>
        <dbReference type="ARBA" id="ARBA00022692"/>
    </source>
</evidence>
<comment type="subcellular location">
    <subcellularLocation>
        <location evidence="1">Membrane</location>
    </subcellularLocation>
</comment>
<feature type="transmembrane region" description="Helical" evidence="5">
    <location>
        <begin position="314"/>
        <end position="338"/>
    </location>
</feature>
<feature type="transmembrane region" description="Helical" evidence="5">
    <location>
        <begin position="237"/>
        <end position="265"/>
    </location>
</feature>
<evidence type="ECO:0000313" key="7">
    <source>
        <dbReference type="EMBL" id="KAK0415511.1"/>
    </source>
</evidence>
<evidence type="ECO:0000259" key="6">
    <source>
        <dbReference type="PROSITE" id="PS50262"/>
    </source>
</evidence>
<dbReference type="InterPro" id="IPR017452">
    <property type="entry name" value="GPCR_Rhodpsn_7TM"/>
</dbReference>
<feature type="transmembrane region" description="Helical" evidence="5">
    <location>
        <begin position="417"/>
        <end position="439"/>
    </location>
</feature>
<dbReference type="PANTHER" id="PTHR23021">
    <property type="entry name" value="SERPENTINE RECEPTOR, CLASS T"/>
    <property type="match status" value="1"/>
</dbReference>
<comment type="caution">
    <text evidence="7">The sequence shown here is derived from an EMBL/GenBank/DDBJ whole genome shotgun (WGS) entry which is preliminary data.</text>
</comment>
<feature type="transmembrane region" description="Helical" evidence="5">
    <location>
        <begin position="576"/>
        <end position="599"/>
    </location>
</feature>
<evidence type="ECO:0000256" key="4">
    <source>
        <dbReference type="ARBA" id="ARBA00023136"/>
    </source>
</evidence>
<feature type="domain" description="G-protein coupled receptors family 1 profile" evidence="6">
    <location>
        <begin position="95"/>
        <end position="338"/>
    </location>
</feature>
<keyword evidence="4 5" id="KW-0472">Membrane</keyword>
<feature type="transmembrane region" description="Helical" evidence="5">
    <location>
        <begin position="121"/>
        <end position="140"/>
    </location>
</feature>
<feature type="transmembrane region" description="Helical" evidence="5">
    <location>
        <begin position="161"/>
        <end position="181"/>
    </location>
</feature>
<feature type="transmembrane region" description="Helical" evidence="5">
    <location>
        <begin position="527"/>
        <end position="547"/>
    </location>
</feature>
<dbReference type="AlphaFoldDB" id="A0AA39I209"/>
<evidence type="ECO:0000256" key="1">
    <source>
        <dbReference type="ARBA" id="ARBA00004370"/>
    </source>
</evidence>
<dbReference type="SUPFAM" id="SSF81321">
    <property type="entry name" value="Family A G protein-coupled receptor-like"/>
    <property type="match status" value="2"/>
</dbReference>
<dbReference type="PANTHER" id="PTHR23021:SF26">
    <property type="entry name" value="SERPENTINE RECEPTOR, CLASS T"/>
    <property type="match status" value="1"/>
</dbReference>
<sequence length="719" mass="81538">MSTTILQLSEVLSCLRTGTLLANPLLFFIFFDIEGFLLLGNICVGMLMPSNLTVLITLGSRQVPYEAHISWETLSSYRTTVAAFNIGAFPVIFPVYIYVVWLLLSKTDIKNSMPYQIMLNINFIDLVFLVENLMAGYFAFQHDHYHFHLRTLSEVLSCLRFGTLLANPFLYFTLALNRLIVVLNVRPTKCFSVLFFAMNITALLLFTFLPLILNFFTHTIHTTFNEIRAMYAFEAEGAIQIFIGVFGPVLYAASFLCYVAIVASILMKKHLYGASHSISPLEVRLIVQAFFLSVPPAVLILVGMAVTTQMGTSVWIYLFWNILSAVLPANTLINYILFNPIIRGHLFRITGKKSIVRPPTTVVQNTTTGQTKPVVVTIMPREADNLTVWITLGSRQVEYEAHIPWETFSISRAAVSAFNMAAFPLIFPFYVYVVWILISKTDIKKNMAYQIMININLLDLFFLFENFMSGYFAFYSDDYHFHLKTFSEVLSCLRFGTINASPLLFFTLALNRLMAILGVRMNRTLMWFYYAMTALALILFAPLPLLLHFSTKSVHYSYDEIRAIYSVDGEDSISDAIMLFGPVLYGVSFLCYIGIVVSIAVKKQIYGASYKISPREIRLIAQAFFLSAPPALLILMGMLLHAEIRMHEWIYVVWNISAALIPANTLINYIVFNSTIRGHLFKICGKKPPVRKPTTVIQQTTTGQSRVTINTNGHFVRRS</sequence>
<feature type="domain" description="G-protein coupled receptors family 1 profile" evidence="6">
    <location>
        <begin position="429"/>
        <end position="672"/>
    </location>
</feature>
<evidence type="ECO:0000256" key="5">
    <source>
        <dbReference type="SAM" id="Phobius"/>
    </source>
</evidence>
<feature type="transmembrane region" description="Helical" evidence="5">
    <location>
        <begin position="79"/>
        <end position="101"/>
    </location>
</feature>
<organism evidence="7 8">
    <name type="scientific">Steinernema hermaphroditum</name>
    <dbReference type="NCBI Taxonomy" id="289476"/>
    <lineage>
        <taxon>Eukaryota</taxon>
        <taxon>Metazoa</taxon>
        <taxon>Ecdysozoa</taxon>
        <taxon>Nematoda</taxon>
        <taxon>Chromadorea</taxon>
        <taxon>Rhabditida</taxon>
        <taxon>Tylenchina</taxon>
        <taxon>Panagrolaimomorpha</taxon>
        <taxon>Strongyloidoidea</taxon>
        <taxon>Steinernematidae</taxon>
        <taxon>Steinernema</taxon>
    </lineage>
</organism>
<dbReference type="EMBL" id="JAUCMV010000002">
    <property type="protein sequence ID" value="KAK0415511.1"/>
    <property type="molecule type" value="Genomic_DNA"/>
</dbReference>
<feature type="transmembrane region" description="Helical" evidence="5">
    <location>
        <begin position="285"/>
        <end position="307"/>
    </location>
</feature>
<feature type="transmembrane region" description="Helical" evidence="5">
    <location>
        <begin position="193"/>
        <end position="216"/>
    </location>
</feature>
<dbReference type="PROSITE" id="PS50262">
    <property type="entry name" value="G_PROTEIN_RECEP_F1_2"/>
    <property type="match status" value="2"/>
</dbReference>
<reference evidence="7" key="1">
    <citation type="submission" date="2023-06" db="EMBL/GenBank/DDBJ databases">
        <title>Genomic analysis of the entomopathogenic nematode Steinernema hermaphroditum.</title>
        <authorList>
            <person name="Schwarz E.M."/>
            <person name="Heppert J.K."/>
            <person name="Baniya A."/>
            <person name="Schwartz H.T."/>
            <person name="Tan C.-H."/>
            <person name="Antoshechkin I."/>
            <person name="Sternberg P.W."/>
            <person name="Goodrich-Blair H."/>
            <person name="Dillman A.R."/>
        </authorList>
    </citation>
    <scope>NUCLEOTIDE SEQUENCE</scope>
    <source>
        <strain evidence="7">PS9179</strain>
        <tissue evidence="7">Whole animal</tissue>
    </source>
</reference>
<protein>
    <recommendedName>
        <fullName evidence="6">G-protein coupled receptors family 1 profile domain-containing protein</fullName>
    </recommendedName>
</protein>
<evidence type="ECO:0000313" key="8">
    <source>
        <dbReference type="Proteomes" id="UP001175271"/>
    </source>
</evidence>
<feature type="transmembrane region" description="Helical" evidence="5">
    <location>
        <begin position="652"/>
        <end position="672"/>
    </location>
</feature>
<dbReference type="Gene3D" id="1.20.1070.10">
    <property type="entry name" value="Rhodopsin 7-helix transmembrane proteins"/>
    <property type="match status" value="1"/>
</dbReference>
<name>A0AA39I209_9BILA</name>
<keyword evidence="2 5" id="KW-0812">Transmembrane</keyword>
<feature type="transmembrane region" description="Helical" evidence="5">
    <location>
        <begin position="37"/>
        <end position="58"/>
    </location>
</feature>
<dbReference type="Proteomes" id="UP001175271">
    <property type="component" value="Unassembled WGS sequence"/>
</dbReference>
<gene>
    <name evidence="7" type="ORF">QR680_011984</name>
</gene>
<feature type="transmembrane region" description="Helical" evidence="5">
    <location>
        <begin position="619"/>
        <end position="640"/>
    </location>
</feature>
<feature type="transmembrane region" description="Helical" evidence="5">
    <location>
        <begin position="495"/>
        <end position="515"/>
    </location>
</feature>
<dbReference type="InterPro" id="IPR019425">
    <property type="entry name" value="7TM_GPCR_serpentine_rcpt_Srt"/>
</dbReference>
<evidence type="ECO:0000256" key="3">
    <source>
        <dbReference type="ARBA" id="ARBA00022989"/>
    </source>
</evidence>
<keyword evidence="3 5" id="KW-1133">Transmembrane helix</keyword>
<accession>A0AA39I209</accession>
<proteinExistence type="predicted"/>
<dbReference type="GO" id="GO:0016020">
    <property type="term" value="C:membrane"/>
    <property type="evidence" value="ECO:0007669"/>
    <property type="project" value="UniProtKB-SubCell"/>
</dbReference>
<keyword evidence="8" id="KW-1185">Reference proteome</keyword>
<feature type="transmembrane region" description="Helical" evidence="5">
    <location>
        <begin position="451"/>
        <end position="475"/>
    </location>
</feature>
<feature type="transmembrane region" description="Helical" evidence="5">
    <location>
        <begin position="12"/>
        <end position="31"/>
    </location>
</feature>